<dbReference type="EMBL" id="PEWA01000049">
    <property type="protein sequence ID" value="PIU73212.1"/>
    <property type="molecule type" value="Genomic_DNA"/>
</dbReference>
<dbReference type="AlphaFoldDB" id="A0A2M7ARH3"/>
<evidence type="ECO:0000313" key="2">
    <source>
        <dbReference type="Proteomes" id="UP000231407"/>
    </source>
</evidence>
<sequence>MRNNQGEKTTLHYTFGKISGYKEVSQMLPSLRKFNQSEVARERQRILNYYDHYGGAATLDAFGVDRKLIYVWRQRLRLNGRKPSALVPESTIPKTKRQMMVDPQIVDFIKKLREKRYRLGKETDSFSPKPTIGSTMIRPVVG</sequence>
<dbReference type="Proteomes" id="UP000231407">
    <property type="component" value="Unassembled WGS sequence"/>
</dbReference>
<protein>
    <submittedName>
        <fullName evidence="1">Uncharacterized protein</fullName>
    </submittedName>
</protein>
<proteinExistence type="predicted"/>
<reference evidence="2" key="1">
    <citation type="submission" date="2017-09" db="EMBL/GenBank/DDBJ databases">
        <title>Depth-based differentiation of microbial function through sediment-hosted aquifers and enrichment of novel symbionts in the deep terrestrial subsurface.</title>
        <authorList>
            <person name="Probst A.J."/>
            <person name="Ladd B."/>
            <person name="Jarett J.K."/>
            <person name="Geller-Mcgrath D.E."/>
            <person name="Sieber C.M.K."/>
            <person name="Emerson J.B."/>
            <person name="Anantharaman K."/>
            <person name="Thomas B.C."/>
            <person name="Malmstrom R."/>
            <person name="Stieglmeier M."/>
            <person name="Klingl A."/>
            <person name="Woyke T."/>
            <person name="Ryan C.M."/>
            <person name="Banfield J.F."/>
        </authorList>
    </citation>
    <scope>NUCLEOTIDE SEQUENCE [LARGE SCALE GENOMIC DNA]</scope>
</reference>
<accession>A0A2M7ARH3</accession>
<evidence type="ECO:0000313" key="1">
    <source>
        <dbReference type="EMBL" id="PIU73212.1"/>
    </source>
</evidence>
<gene>
    <name evidence="1" type="ORF">COS78_03525</name>
</gene>
<comment type="caution">
    <text evidence="1">The sequence shown here is derived from an EMBL/GenBank/DDBJ whole genome shotgun (WGS) entry which is preliminary data.</text>
</comment>
<name>A0A2M7ARH3_9BACT</name>
<organism evidence="1 2">
    <name type="scientific">Candidatus Shapirobacteria bacterium CG06_land_8_20_14_3_00_40_12</name>
    <dbReference type="NCBI Taxonomy" id="1974881"/>
    <lineage>
        <taxon>Bacteria</taxon>
        <taxon>Candidatus Shapironibacteriota</taxon>
    </lineage>
</organism>